<keyword evidence="4" id="KW-0052">Apoplast</keyword>
<dbReference type="Proteomes" id="UP000507222">
    <property type="component" value="Unassembled WGS sequence"/>
</dbReference>
<organism evidence="5 6">
    <name type="scientific">Prunus armeniaca</name>
    <name type="common">Apricot</name>
    <name type="synonym">Armeniaca vulgaris</name>
    <dbReference type="NCBI Taxonomy" id="36596"/>
    <lineage>
        <taxon>Eukaryota</taxon>
        <taxon>Viridiplantae</taxon>
        <taxon>Streptophyta</taxon>
        <taxon>Embryophyta</taxon>
        <taxon>Tracheophyta</taxon>
        <taxon>Spermatophyta</taxon>
        <taxon>Magnoliopsida</taxon>
        <taxon>eudicotyledons</taxon>
        <taxon>Gunneridae</taxon>
        <taxon>Pentapetalae</taxon>
        <taxon>rosids</taxon>
        <taxon>fabids</taxon>
        <taxon>Rosales</taxon>
        <taxon>Rosaceae</taxon>
        <taxon>Amygdaloideae</taxon>
        <taxon>Amygdaleae</taxon>
        <taxon>Prunus</taxon>
    </lineage>
</organism>
<proteinExistence type="inferred from homology"/>
<comment type="subcellular location">
    <subcellularLocation>
        <location evidence="4">Secreted</location>
        <location evidence="4">Extracellular space</location>
        <location evidence="4">Apoplast</location>
    </subcellularLocation>
</comment>
<dbReference type="GO" id="GO:0048046">
    <property type="term" value="C:apoplast"/>
    <property type="evidence" value="ECO:0007669"/>
    <property type="project" value="UniProtKB-SubCell"/>
</dbReference>
<feature type="signal peptide" evidence="4">
    <location>
        <begin position="1"/>
        <end position="31"/>
    </location>
</feature>
<reference evidence="5 6" key="1">
    <citation type="submission" date="2020-05" db="EMBL/GenBank/DDBJ databases">
        <authorList>
            <person name="Campoy J."/>
            <person name="Schneeberger K."/>
            <person name="Spophaly S."/>
        </authorList>
    </citation>
    <scope>NUCLEOTIDE SEQUENCE [LARGE SCALE GENOMIC DNA]</scope>
    <source>
        <strain evidence="5">PruArmRojPasFocal</strain>
    </source>
</reference>
<sequence length="184" mass="19999">MALNPFSRPTKLMSFSSILLLLAMLMPLAKPQSPRETTIVLYLQDLASGPDATVVPITGIQGKPQSFTSFGTIFAVDDIITETPDKVSAQIGRAQGILVASSLSGSNVHVSMSLAFTNVEYNGSSLEIQGISRQFERYKEVSVVSGTGSFRYARGYATLETVFYDNKTSYSIIRCTVRLLPNSQ</sequence>
<evidence type="ECO:0000256" key="2">
    <source>
        <dbReference type="ARBA" id="ARBA00011738"/>
    </source>
</evidence>
<name>A0A6J5UET6_PRUAR</name>
<evidence type="ECO:0000256" key="4">
    <source>
        <dbReference type="RuleBase" id="RU363099"/>
    </source>
</evidence>
<dbReference type="EMBL" id="CAEKDK010000003">
    <property type="protein sequence ID" value="CAB4274177.1"/>
    <property type="molecule type" value="Genomic_DNA"/>
</dbReference>
<keyword evidence="3 4" id="KW-0964">Secreted</keyword>
<dbReference type="InterPro" id="IPR044859">
    <property type="entry name" value="Allene_oxi_cyc_Dirigent"/>
</dbReference>
<comment type="function">
    <text evidence="4">Dirigent proteins impart stereoselectivity on the phenoxy radical-coupling reaction, yielding optically active lignans from two molecules of coniferyl alcohol in the biosynthesis of lignans, flavonolignans, and alkaloids and thus plays a central role in plant secondary metabolism.</text>
</comment>
<dbReference type="PANTHER" id="PTHR21495">
    <property type="entry name" value="NUCLEOPORIN-RELATED"/>
    <property type="match status" value="1"/>
</dbReference>
<accession>A0A6J5UET6</accession>
<dbReference type="GO" id="GO:0009699">
    <property type="term" value="P:phenylpropanoid biosynthetic process"/>
    <property type="evidence" value="ECO:0007669"/>
    <property type="project" value="UniProtKB-ARBA"/>
</dbReference>
<comment type="similarity">
    <text evidence="1 4">Belongs to the plant dirigent protein family.</text>
</comment>
<dbReference type="InterPro" id="IPR004265">
    <property type="entry name" value="Dirigent"/>
</dbReference>
<feature type="chain" id="PRO_5027147772" description="Dirigent protein" evidence="4">
    <location>
        <begin position="32"/>
        <end position="184"/>
    </location>
</feature>
<evidence type="ECO:0000313" key="5">
    <source>
        <dbReference type="EMBL" id="CAB4274177.1"/>
    </source>
</evidence>
<dbReference type="Gene3D" id="2.40.480.10">
    <property type="entry name" value="Allene oxide cyclase-like"/>
    <property type="match status" value="1"/>
</dbReference>
<dbReference type="AlphaFoldDB" id="A0A6J5UET6"/>
<keyword evidence="4" id="KW-0732">Signal</keyword>
<evidence type="ECO:0000256" key="1">
    <source>
        <dbReference type="ARBA" id="ARBA00010746"/>
    </source>
</evidence>
<comment type="subunit">
    <text evidence="2 4">Homodimer.</text>
</comment>
<dbReference type="Pfam" id="PF03018">
    <property type="entry name" value="Dirigent"/>
    <property type="match status" value="1"/>
</dbReference>
<evidence type="ECO:0000256" key="3">
    <source>
        <dbReference type="ARBA" id="ARBA00022525"/>
    </source>
</evidence>
<gene>
    <name evidence="5" type="ORF">CURHAP_LOCUS22589</name>
</gene>
<evidence type="ECO:0000313" key="6">
    <source>
        <dbReference type="Proteomes" id="UP000507222"/>
    </source>
</evidence>
<protein>
    <recommendedName>
        <fullName evidence="4">Dirigent protein</fullName>
    </recommendedName>
</protein>